<keyword evidence="1" id="KW-0732">Signal</keyword>
<dbReference type="EMBL" id="FUKJ01000412">
    <property type="protein sequence ID" value="SJM95217.1"/>
    <property type="molecule type" value="Genomic_DNA"/>
</dbReference>
<proteinExistence type="predicted"/>
<feature type="chain" id="PRO_5012955421" description="DUF2780 domain-containing protein" evidence="1">
    <location>
        <begin position="21"/>
        <end position="183"/>
    </location>
</feature>
<evidence type="ECO:0000256" key="1">
    <source>
        <dbReference type="SAM" id="SignalP"/>
    </source>
</evidence>
<reference evidence="3" key="1">
    <citation type="submission" date="2017-02" db="EMBL/GenBank/DDBJ databases">
        <authorList>
            <person name="Daims H."/>
        </authorList>
    </citation>
    <scope>NUCLEOTIDE SEQUENCE [LARGE SCALE GENOMIC DNA]</scope>
</reference>
<feature type="signal peptide" evidence="1">
    <location>
        <begin position="1"/>
        <end position="20"/>
    </location>
</feature>
<evidence type="ECO:0000313" key="3">
    <source>
        <dbReference type="Proteomes" id="UP000195442"/>
    </source>
</evidence>
<dbReference type="PROSITE" id="PS51257">
    <property type="entry name" value="PROKAR_LIPOPROTEIN"/>
    <property type="match status" value="1"/>
</dbReference>
<keyword evidence="3" id="KW-1185">Reference proteome</keyword>
<dbReference type="Proteomes" id="UP000195442">
    <property type="component" value="Unassembled WGS sequence"/>
</dbReference>
<sequence length="183" mass="18211">MKTKIALTLSTPFIFSLLTACNTTPVEQPSPTLAGAGQILQQSQQAVGVAQAMQSGSLTDLLMQQTGVSQTQAQGGAGALFQIAKSQMQASAFSKLSQAVPGMGAMLGAAPALQQPSALGSLAGLAGLGGGSGGNMLALASAFQQQGMSPSMIQQFIPVIIQYVQGNAGNGLASSLGSALTGR</sequence>
<protein>
    <recommendedName>
        <fullName evidence="4">DUF2780 domain-containing protein</fullName>
    </recommendedName>
</protein>
<name>A0A1R4HG79_9GAMM</name>
<evidence type="ECO:0008006" key="4">
    <source>
        <dbReference type="Google" id="ProtNLM"/>
    </source>
</evidence>
<gene>
    <name evidence="2" type="ORF">CRENPOLYSF2_490020</name>
</gene>
<organism evidence="2 3">
    <name type="scientific">Crenothrix polyspora</name>
    <dbReference type="NCBI Taxonomy" id="360316"/>
    <lineage>
        <taxon>Bacteria</taxon>
        <taxon>Pseudomonadati</taxon>
        <taxon>Pseudomonadota</taxon>
        <taxon>Gammaproteobacteria</taxon>
        <taxon>Methylococcales</taxon>
        <taxon>Crenotrichaceae</taxon>
        <taxon>Crenothrix</taxon>
    </lineage>
</organism>
<dbReference type="OrthoDB" id="8546843at2"/>
<dbReference type="InterPro" id="IPR021302">
    <property type="entry name" value="DUF2780_VcgC/VcgE"/>
</dbReference>
<evidence type="ECO:0000313" key="2">
    <source>
        <dbReference type="EMBL" id="SJM95217.1"/>
    </source>
</evidence>
<accession>A0A1R4HG79</accession>
<dbReference type="Pfam" id="PF11075">
    <property type="entry name" value="DUF2780"/>
    <property type="match status" value="1"/>
</dbReference>
<dbReference type="AlphaFoldDB" id="A0A1R4HG79"/>
<dbReference type="RefSeq" id="WP_087148110.1">
    <property type="nucleotide sequence ID" value="NZ_FUKJ01000412.1"/>
</dbReference>